<sequence length="396" mass="44392">MSPLPIELLSEIASGVASEEDLRQLRAVSKAFKNIASADAFRKITVSPSVKSARGLLNILDSPELVMHVREIEFVEEAFRMAGQSEGSGDARGPGASEEGGGAQGEAVAEGTASAKEILAEAYALLHQAPTLHTLSFKFRSMFLEEDAWDDDSHKPSDSLLLHWAILGAIANNPHPLPNLRTLTLDKLLQFRNDLFDTPHFAAIVGALHHLHLDVLADDNDGSYYQDPLQNFWDQAQERFLRPAVELRSLHLDSNIEIGMMPAVDFARLTYPHLEAVFLRNVLFNGLEPEPVADSAEEFLARHGQTLKKLELFQCTMYYEEEDAPVRFWEMVWRRYAQALEVLSELVVQFDHEGQREMRYSWLSAGHSYMPDTHAPGEEEDNEAFGLLKALVDARK</sequence>
<gene>
    <name evidence="1" type="ORF">FA95DRAFT_1604651</name>
</gene>
<accession>A0ACB8RXW5</accession>
<comment type="caution">
    <text evidence="1">The sequence shown here is derived from an EMBL/GenBank/DDBJ whole genome shotgun (WGS) entry which is preliminary data.</text>
</comment>
<dbReference type="EMBL" id="MU275877">
    <property type="protein sequence ID" value="KAI0049119.1"/>
    <property type="molecule type" value="Genomic_DNA"/>
</dbReference>
<organism evidence="1 2">
    <name type="scientific">Auriscalpium vulgare</name>
    <dbReference type="NCBI Taxonomy" id="40419"/>
    <lineage>
        <taxon>Eukaryota</taxon>
        <taxon>Fungi</taxon>
        <taxon>Dikarya</taxon>
        <taxon>Basidiomycota</taxon>
        <taxon>Agaricomycotina</taxon>
        <taxon>Agaricomycetes</taxon>
        <taxon>Russulales</taxon>
        <taxon>Auriscalpiaceae</taxon>
        <taxon>Auriscalpium</taxon>
    </lineage>
</organism>
<dbReference type="Proteomes" id="UP000814033">
    <property type="component" value="Unassembled WGS sequence"/>
</dbReference>
<name>A0ACB8RXW5_9AGAM</name>
<reference evidence="1" key="2">
    <citation type="journal article" date="2022" name="New Phytol.">
        <title>Evolutionary transition to the ectomycorrhizal habit in the genomes of a hyperdiverse lineage of mushroom-forming fungi.</title>
        <authorList>
            <person name="Looney B."/>
            <person name="Miyauchi S."/>
            <person name="Morin E."/>
            <person name="Drula E."/>
            <person name="Courty P.E."/>
            <person name="Kohler A."/>
            <person name="Kuo A."/>
            <person name="LaButti K."/>
            <person name="Pangilinan J."/>
            <person name="Lipzen A."/>
            <person name="Riley R."/>
            <person name="Andreopoulos W."/>
            <person name="He G."/>
            <person name="Johnson J."/>
            <person name="Nolan M."/>
            <person name="Tritt A."/>
            <person name="Barry K.W."/>
            <person name="Grigoriev I.V."/>
            <person name="Nagy L.G."/>
            <person name="Hibbett D."/>
            <person name="Henrissat B."/>
            <person name="Matheny P.B."/>
            <person name="Labbe J."/>
            <person name="Martin F.M."/>
        </authorList>
    </citation>
    <scope>NUCLEOTIDE SEQUENCE</scope>
    <source>
        <strain evidence="1">FP105234-sp</strain>
    </source>
</reference>
<evidence type="ECO:0000313" key="2">
    <source>
        <dbReference type="Proteomes" id="UP000814033"/>
    </source>
</evidence>
<keyword evidence="2" id="KW-1185">Reference proteome</keyword>
<reference evidence="1" key="1">
    <citation type="submission" date="2021-02" db="EMBL/GenBank/DDBJ databases">
        <authorList>
            <consortium name="DOE Joint Genome Institute"/>
            <person name="Ahrendt S."/>
            <person name="Looney B.P."/>
            <person name="Miyauchi S."/>
            <person name="Morin E."/>
            <person name="Drula E."/>
            <person name="Courty P.E."/>
            <person name="Chicoki N."/>
            <person name="Fauchery L."/>
            <person name="Kohler A."/>
            <person name="Kuo A."/>
            <person name="Labutti K."/>
            <person name="Pangilinan J."/>
            <person name="Lipzen A."/>
            <person name="Riley R."/>
            <person name="Andreopoulos W."/>
            <person name="He G."/>
            <person name="Johnson J."/>
            <person name="Barry K.W."/>
            <person name="Grigoriev I.V."/>
            <person name="Nagy L."/>
            <person name="Hibbett D."/>
            <person name="Henrissat B."/>
            <person name="Matheny P.B."/>
            <person name="Labbe J."/>
            <person name="Martin F."/>
        </authorList>
    </citation>
    <scope>NUCLEOTIDE SEQUENCE</scope>
    <source>
        <strain evidence="1">FP105234-sp</strain>
    </source>
</reference>
<proteinExistence type="predicted"/>
<evidence type="ECO:0000313" key="1">
    <source>
        <dbReference type="EMBL" id="KAI0049119.1"/>
    </source>
</evidence>
<protein>
    <submittedName>
        <fullName evidence="1">Uncharacterized protein</fullName>
    </submittedName>
</protein>